<organism evidence="1 2">
    <name type="scientific">Candidatus Woesebacteria bacterium RIFOXYA1_FULL_43_9</name>
    <dbReference type="NCBI Taxonomy" id="1802534"/>
    <lineage>
        <taxon>Bacteria</taxon>
        <taxon>Candidatus Woeseibacteriota</taxon>
    </lineage>
</organism>
<evidence type="ECO:0000313" key="1">
    <source>
        <dbReference type="EMBL" id="OGM77277.1"/>
    </source>
</evidence>
<accession>A0A1F8CLR1</accession>
<dbReference type="Proteomes" id="UP000179241">
    <property type="component" value="Unassembled WGS sequence"/>
</dbReference>
<dbReference type="AlphaFoldDB" id="A0A1F8CLR1"/>
<name>A0A1F8CLR1_9BACT</name>
<sequence>MVIFIDESGIHKQSGHSSFAVAYVEVRNLETLNRKLVLINESLKITSFHWADHNWVIRKRYLKRILNLDFTFKIAIFDNPVDISRELGQIFKYLVTEKGIRSVCIDGKKPKWYENKLKKELRNHGVTVKKLRTVKNEISEPGIQLADALSGFSLYCFENLSDKSNKILFGKFKKADKLLVQMVF</sequence>
<proteinExistence type="predicted"/>
<dbReference type="Pfam" id="PF12686">
    <property type="entry name" value="DUF3800"/>
    <property type="match status" value="1"/>
</dbReference>
<gene>
    <name evidence="1" type="ORF">A2188_02515</name>
</gene>
<dbReference type="EMBL" id="MGHU01000026">
    <property type="protein sequence ID" value="OGM77277.1"/>
    <property type="molecule type" value="Genomic_DNA"/>
</dbReference>
<protein>
    <recommendedName>
        <fullName evidence="3">DUF3800 domain-containing protein</fullName>
    </recommendedName>
</protein>
<reference evidence="1 2" key="1">
    <citation type="journal article" date="2016" name="Nat. Commun.">
        <title>Thousands of microbial genomes shed light on interconnected biogeochemical processes in an aquifer system.</title>
        <authorList>
            <person name="Anantharaman K."/>
            <person name="Brown C.T."/>
            <person name="Hug L.A."/>
            <person name="Sharon I."/>
            <person name="Castelle C.J."/>
            <person name="Probst A.J."/>
            <person name="Thomas B.C."/>
            <person name="Singh A."/>
            <person name="Wilkins M.J."/>
            <person name="Karaoz U."/>
            <person name="Brodie E.L."/>
            <person name="Williams K.H."/>
            <person name="Hubbard S.S."/>
            <person name="Banfield J.F."/>
        </authorList>
    </citation>
    <scope>NUCLEOTIDE SEQUENCE [LARGE SCALE GENOMIC DNA]</scope>
</reference>
<evidence type="ECO:0008006" key="3">
    <source>
        <dbReference type="Google" id="ProtNLM"/>
    </source>
</evidence>
<evidence type="ECO:0000313" key="2">
    <source>
        <dbReference type="Proteomes" id="UP000179241"/>
    </source>
</evidence>
<dbReference type="InterPro" id="IPR024524">
    <property type="entry name" value="DUF3800"/>
</dbReference>
<comment type="caution">
    <text evidence="1">The sequence shown here is derived from an EMBL/GenBank/DDBJ whole genome shotgun (WGS) entry which is preliminary data.</text>
</comment>